<organism evidence="1 2">
    <name type="scientific">Hygrophoropsis aurantiaca</name>
    <dbReference type="NCBI Taxonomy" id="72124"/>
    <lineage>
        <taxon>Eukaryota</taxon>
        <taxon>Fungi</taxon>
        <taxon>Dikarya</taxon>
        <taxon>Basidiomycota</taxon>
        <taxon>Agaricomycotina</taxon>
        <taxon>Agaricomycetes</taxon>
        <taxon>Agaricomycetidae</taxon>
        <taxon>Boletales</taxon>
        <taxon>Coniophorineae</taxon>
        <taxon>Hygrophoropsidaceae</taxon>
        <taxon>Hygrophoropsis</taxon>
    </lineage>
</organism>
<gene>
    <name evidence="1" type="ORF">BJ138DRAFT_627869</name>
</gene>
<evidence type="ECO:0000313" key="2">
    <source>
        <dbReference type="Proteomes" id="UP000790377"/>
    </source>
</evidence>
<comment type="caution">
    <text evidence="1">The sequence shown here is derived from an EMBL/GenBank/DDBJ whole genome shotgun (WGS) entry which is preliminary data.</text>
</comment>
<name>A0ACB8A009_9AGAM</name>
<sequence length="463" mass="53185">MGDQIGHHDSQAEIHTTIKAIEDEVLELEKQESDLLARLRLLQDSIAQKRALAGHLKNSLVPVYRLPNEIMLACFEQAVLDWLEKSNAADERVIVARVYEEMEASEWPCTPVVAISHVSHHWRQLAIHMPVLWTNLIITPSFGRHLGVFRDFLQRVGSMPIAANFRGILERDTEFMEAIVPLLPTQLTNQPIQISGPLTSTVFSRLTSLTICNYDSYEEPTSLTFARLRCLLSATPQLKNLQIQQHWSVGLEERADKAIIDLPELENLTLKECSPLACKLLGSLSAPKVHQIRLLRWSPAEDRDVPYLFLSDNDVKKPKFPQVRSLTVSSDYDYDDMNYDIIRAFPRITHLTLHNPGVFCDNEELSPPAFQLLQHLTIDLAFKYANGDPYGCFTFLPRPQDRATPLQIYVFDSSDLKERKAEADHDRNLFYHYRELQRYGKLDERSSRLIDFLRWQADGEPEL</sequence>
<accession>A0ACB8A009</accession>
<reference evidence="1" key="1">
    <citation type="journal article" date="2021" name="New Phytol.">
        <title>Evolutionary innovations through gain and loss of genes in the ectomycorrhizal Boletales.</title>
        <authorList>
            <person name="Wu G."/>
            <person name="Miyauchi S."/>
            <person name="Morin E."/>
            <person name="Kuo A."/>
            <person name="Drula E."/>
            <person name="Varga T."/>
            <person name="Kohler A."/>
            <person name="Feng B."/>
            <person name="Cao Y."/>
            <person name="Lipzen A."/>
            <person name="Daum C."/>
            <person name="Hundley H."/>
            <person name="Pangilinan J."/>
            <person name="Johnson J."/>
            <person name="Barry K."/>
            <person name="LaButti K."/>
            <person name="Ng V."/>
            <person name="Ahrendt S."/>
            <person name="Min B."/>
            <person name="Choi I.G."/>
            <person name="Park H."/>
            <person name="Plett J.M."/>
            <person name="Magnuson J."/>
            <person name="Spatafora J.W."/>
            <person name="Nagy L.G."/>
            <person name="Henrissat B."/>
            <person name="Grigoriev I.V."/>
            <person name="Yang Z.L."/>
            <person name="Xu J."/>
            <person name="Martin F.M."/>
        </authorList>
    </citation>
    <scope>NUCLEOTIDE SEQUENCE</scope>
    <source>
        <strain evidence="1">ATCC 28755</strain>
    </source>
</reference>
<protein>
    <submittedName>
        <fullName evidence="1">Uncharacterized protein</fullName>
    </submittedName>
</protein>
<keyword evidence="2" id="KW-1185">Reference proteome</keyword>
<dbReference type="EMBL" id="MU268011">
    <property type="protein sequence ID" value="KAH7906494.1"/>
    <property type="molecule type" value="Genomic_DNA"/>
</dbReference>
<proteinExistence type="predicted"/>
<dbReference type="Proteomes" id="UP000790377">
    <property type="component" value="Unassembled WGS sequence"/>
</dbReference>
<evidence type="ECO:0000313" key="1">
    <source>
        <dbReference type="EMBL" id="KAH7906494.1"/>
    </source>
</evidence>